<comment type="caution">
    <text evidence="7">The sequence shown here is derived from an EMBL/GenBank/DDBJ whole genome shotgun (WGS) entry which is preliminary data.</text>
</comment>
<dbReference type="PANTHER" id="PTHR42784:SF1">
    <property type="entry name" value="PYRANOSE 2-OXIDASE"/>
    <property type="match status" value="1"/>
</dbReference>
<evidence type="ECO:0000259" key="6">
    <source>
        <dbReference type="Pfam" id="PF05199"/>
    </source>
</evidence>
<comment type="cofactor">
    <cofactor evidence="1">
        <name>FAD</name>
        <dbReference type="ChEBI" id="CHEBI:57692"/>
    </cofactor>
</comment>
<organism evidence="7 8">
    <name type="scientific">Telluria mixta</name>
    <dbReference type="NCBI Taxonomy" id="34071"/>
    <lineage>
        <taxon>Bacteria</taxon>
        <taxon>Pseudomonadati</taxon>
        <taxon>Pseudomonadota</taxon>
        <taxon>Betaproteobacteria</taxon>
        <taxon>Burkholderiales</taxon>
        <taxon>Oxalobacteraceae</taxon>
        <taxon>Telluria group</taxon>
        <taxon>Telluria</taxon>
    </lineage>
</organism>
<keyword evidence="3" id="KW-0285">Flavoprotein</keyword>
<evidence type="ECO:0000313" key="7">
    <source>
        <dbReference type="EMBL" id="MCS0628974.1"/>
    </source>
</evidence>
<dbReference type="Gene3D" id="3.50.50.60">
    <property type="entry name" value="FAD/NAD(P)-binding domain"/>
    <property type="match status" value="2"/>
</dbReference>
<gene>
    <name evidence="7" type="ORF">NX786_06465</name>
</gene>
<dbReference type="EMBL" id="JANUHC010000002">
    <property type="protein sequence ID" value="MCS0628974.1"/>
    <property type="molecule type" value="Genomic_DNA"/>
</dbReference>
<reference evidence="7" key="1">
    <citation type="submission" date="2022-08" db="EMBL/GenBank/DDBJ databases">
        <title>Reclassification of Massilia species as members of the genera Telluria, Duganella, Pseudoduganella, Mokoshia gen. nov. and Zemynaea gen. nov. using orthogonal and non-orthogonal genome-based approaches.</title>
        <authorList>
            <person name="Bowman J.P."/>
        </authorList>
    </citation>
    <scope>NUCLEOTIDE SEQUENCE</scope>
    <source>
        <strain evidence="7">LMG 11547</strain>
    </source>
</reference>
<dbReference type="InterPro" id="IPR051473">
    <property type="entry name" value="P2Ox-like"/>
</dbReference>
<protein>
    <submittedName>
        <fullName evidence="7">GMC oxidoreductase</fullName>
    </submittedName>
</protein>
<dbReference type="Proteomes" id="UP001165263">
    <property type="component" value="Unassembled WGS sequence"/>
</dbReference>
<evidence type="ECO:0000256" key="4">
    <source>
        <dbReference type="ARBA" id="ARBA00022827"/>
    </source>
</evidence>
<dbReference type="RefSeq" id="WP_259448178.1">
    <property type="nucleotide sequence ID" value="NZ_CP119520.1"/>
</dbReference>
<feature type="domain" description="Glucose-methanol-choline oxidoreductase C-terminal" evidence="6">
    <location>
        <begin position="506"/>
        <end position="561"/>
    </location>
</feature>
<keyword evidence="4" id="KW-0274">FAD</keyword>
<evidence type="ECO:0000256" key="2">
    <source>
        <dbReference type="ARBA" id="ARBA00010790"/>
    </source>
</evidence>
<dbReference type="InterPro" id="IPR007867">
    <property type="entry name" value="GMC_OxRtase_C"/>
</dbReference>
<evidence type="ECO:0000313" key="8">
    <source>
        <dbReference type="Proteomes" id="UP001165263"/>
    </source>
</evidence>
<keyword evidence="5" id="KW-0560">Oxidoreductase</keyword>
<sequence>MSTNYKRFYTKAGAMPAGISEGYPVPGPQTADADRIATSAFFTTDWAQAQATPYDFIVIGTGPTAVAFIDRVLARNPQARILVLERGGYWLPVHYQMLPAAFQATSSPCTTYPWTRSTAMATTGSKFFQAGYIPVLGGRSTYWSAWCPAPEPDLMRDWPQALVDVTRKPGFWDSARAFLHVTTADRIDDTVYGSLQRQLDTNLRENFKRFVPSAEGAFPAPMAVGHSEWQGVKFYKYSTVGALLGLQQRQQALADHGHGQELALVDQCIVQRLLHDGQGTVTALYTSRGPLSVGNVRIVLAMGTIPPATLLMNSFGDQLPNIGKRYTGHFMSHVIARVKRSAFKDLAALELGAQYLHGKDEQGLQYHVQVSAFASSDPAGDAATIAYEAPDAAAVASMAQLTGSEDYVVFVCATLGEVGENNPDNWIRPNGGPDPTTNITVQLQAGPREQHLWDVLDEATYQTIAALASRGSGATPEIEYWIEGGAPEQGFWQTRRPGKQQIRLPIIVHEASSLWIGEDPATSVVGLDYRPHGVRNVYVTGGGLFPTSGSWNPTLTMCGLAQDLAERLS</sequence>
<dbReference type="SUPFAM" id="SSF51905">
    <property type="entry name" value="FAD/NAD(P)-binding domain"/>
    <property type="match status" value="1"/>
</dbReference>
<proteinExistence type="inferred from homology"/>
<evidence type="ECO:0000256" key="1">
    <source>
        <dbReference type="ARBA" id="ARBA00001974"/>
    </source>
</evidence>
<name>A0ABT2BV26_9BURK</name>
<evidence type="ECO:0000256" key="5">
    <source>
        <dbReference type="ARBA" id="ARBA00023002"/>
    </source>
</evidence>
<keyword evidence="8" id="KW-1185">Reference proteome</keyword>
<dbReference type="PANTHER" id="PTHR42784">
    <property type="entry name" value="PYRANOSE 2-OXIDASE"/>
    <property type="match status" value="1"/>
</dbReference>
<dbReference type="Pfam" id="PF05199">
    <property type="entry name" value="GMC_oxred_C"/>
    <property type="match status" value="1"/>
</dbReference>
<comment type="similarity">
    <text evidence="2">Belongs to the GMC oxidoreductase family.</text>
</comment>
<accession>A0ABT2BV26</accession>
<evidence type="ECO:0000256" key="3">
    <source>
        <dbReference type="ARBA" id="ARBA00022630"/>
    </source>
</evidence>
<dbReference type="InterPro" id="IPR036188">
    <property type="entry name" value="FAD/NAD-bd_sf"/>
</dbReference>